<dbReference type="GO" id="GO:0008927">
    <property type="term" value="F:mannonate dehydratase activity"/>
    <property type="evidence" value="ECO:0007669"/>
    <property type="project" value="UniProtKB-UniRule"/>
</dbReference>
<comment type="function">
    <text evidence="2 9">Catalyzes the dehydration of D-mannonate.</text>
</comment>
<dbReference type="GO" id="GO:0030145">
    <property type="term" value="F:manganese ion binding"/>
    <property type="evidence" value="ECO:0007669"/>
    <property type="project" value="TreeGrafter"/>
</dbReference>
<evidence type="ECO:0000256" key="9">
    <source>
        <dbReference type="HAMAP-Rule" id="MF_00106"/>
    </source>
</evidence>
<evidence type="ECO:0000256" key="5">
    <source>
        <dbReference type="ARBA" id="ARBA00012927"/>
    </source>
</evidence>
<keyword evidence="8 9" id="KW-0456">Lyase</keyword>
<reference evidence="10 11" key="1">
    <citation type="submission" date="2017-03" db="EMBL/GenBank/DDBJ databases">
        <title>Genome sequence of Clostridium chromiireducens DSM 23318.</title>
        <authorList>
            <person name="Poehlein A."/>
            <person name="Daniel R."/>
        </authorList>
    </citation>
    <scope>NUCLEOTIDE SEQUENCE [LARGE SCALE GENOMIC DNA]</scope>
    <source>
        <strain evidence="10 11">DSM 23318</strain>
    </source>
</reference>
<dbReference type="AlphaFoldDB" id="A0A1V4IRE4"/>
<evidence type="ECO:0000313" key="11">
    <source>
        <dbReference type="Proteomes" id="UP000191056"/>
    </source>
</evidence>
<dbReference type="InterPro" id="IPR036237">
    <property type="entry name" value="Xyl_isomerase-like_sf"/>
</dbReference>
<dbReference type="Gene3D" id="3.20.20.150">
    <property type="entry name" value="Divalent-metal-dependent TIM barrel enzymes"/>
    <property type="match status" value="1"/>
</dbReference>
<dbReference type="NCBIfam" id="NF003027">
    <property type="entry name" value="PRK03906.1"/>
    <property type="match status" value="2"/>
</dbReference>
<dbReference type="GO" id="GO:0008198">
    <property type="term" value="F:ferrous iron binding"/>
    <property type="evidence" value="ECO:0007669"/>
    <property type="project" value="TreeGrafter"/>
</dbReference>
<evidence type="ECO:0000256" key="8">
    <source>
        <dbReference type="ARBA" id="ARBA00023239"/>
    </source>
</evidence>
<dbReference type="Proteomes" id="UP000191056">
    <property type="component" value="Unassembled WGS sequence"/>
</dbReference>
<dbReference type="PANTHER" id="PTHR30387:SF2">
    <property type="entry name" value="MANNONATE DEHYDRATASE"/>
    <property type="match status" value="1"/>
</dbReference>
<dbReference type="UniPathway" id="UPA00246"/>
<dbReference type="EC" id="4.2.1.8" evidence="5 9"/>
<dbReference type="STRING" id="225345.CLCHR_20200"/>
<dbReference type="PANTHER" id="PTHR30387">
    <property type="entry name" value="MANNONATE DEHYDRATASE"/>
    <property type="match status" value="1"/>
</dbReference>
<dbReference type="SUPFAM" id="SSF51658">
    <property type="entry name" value="Xylose isomerase-like"/>
    <property type="match status" value="1"/>
</dbReference>
<dbReference type="EMBL" id="MZGT01000023">
    <property type="protein sequence ID" value="OPJ62506.1"/>
    <property type="molecule type" value="Genomic_DNA"/>
</dbReference>
<comment type="caution">
    <text evidence="10">The sequence shown here is derived from an EMBL/GenBank/DDBJ whole genome shotgun (WGS) entry which is preliminary data.</text>
</comment>
<dbReference type="NCBIfam" id="TIGR00695">
    <property type="entry name" value="uxuA"/>
    <property type="match status" value="1"/>
</dbReference>
<evidence type="ECO:0000313" key="10">
    <source>
        <dbReference type="EMBL" id="OPJ62506.1"/>
    </source>
</evidence>
<evidence type="ECO:0000256" key="2">
    <source>
        <dbReference type="ARBA" id="ARBA00002713"/>
    </source>
</evidence>
<organism evidence="10 11">
    <name type="scientific">Clostridium chromiireducens</name>
    <dbReference type="NCBI Taxonomy" id="225345"/>
    <lineage>
        <taxon>Bacteria</taxon>
        <taxon>Bacillati</taxon>
        <taxon>Bacillota</taxon>
        <taxon>Clostridia</taxon>
        <taxon>Eubacteriales</taxon>
        <taxon>Clostridiaceae</taxon>
        <taxon>Clostridium</taxon>
    </lineage>
</organism>
<keyword evidence="6 9" id="KW-0408">Iron</keyword>
<proteinExistence type="inferred from homology"/>
<dbReference type="Pfam" id="PF03786">
    <property type="entry name" value="UxuA"/>
    <property type="match status" value="1"/>
</dbReference>
<comment type="pathway">
    <text evidence="3 9">Carbohydrate metabolism; pentose and glucuronate interconversion.</text>
</comment>
<name>A0A1V4IRE4_9CLOT</name>
<dbReference type="InterPro" id="IPR004628">
    <property type="entry name" value="Man_deHydtase"/>
</dbReference>
<protein>
    <recommendedName>
        <fullName evidence="5 9">Mannonate dehydratase</fullName>
        <ecNumber evidence="5 9">4.2.1.8</ecNumber>
    </recommendedName>
    <alternativeName>
        <fullName evidence="9">D-mannonate hydro-lyase</fullName>
    </alternativeName>
</protein>
<gene>
    <name evidence="10" type="primary">uxuA_1</name>
    <name evidence="9" type="synonym">uxuA</name>
    <name evidence="10" type="ORF">CLCHR_20200</name>
</gene>
<keyword evidence="7 9" id="KW-0464">Manganese</keyword>
<dbReference type="OrthoDB" id="9780250at2"/>
<dbReference type="GO" id="GO:0042840">
    <property type="term" value="P:D-glucuronate catabolic process"/>
    <property type="evidence" value="ECO:0007669"/>
    <property type="project" value="TreeGrafter"/>
</dbReference>
<dbReference type="RefSeq" id="WP_079439577.1">
    <property type="nucleotide sequence ID" value="NZ_MZGT01000023.1"/>
</dbReference>
<evidence type="ECO:0000256" key="3">
    <source>
        <dbReference type="ARBA" id="ARBA00004892"/>
    </source>
</evidence>
<evidence type="ECO:0000256" key="1">
    <source>
        <dbReference type="ARBA" id="ARBA00001794"/>
    </source>
</evidence>
<evidence type="ECO:0000256" key="4">
    <source>
        <dbReference type="ARBA" id="ARBA00007389"/>
    </source>
</evidence>
<comment type="cofactor">
    <cofactor evidence="9">
        <name>Fe(2+)</name>
        <dbReference type="ChEBI" id="CHEBI:29033"/>
    </cofactor>
    <cofactor evidence="9">
        <name>Mn(2+)</name>
        <dbReference type="ChEBI" id="CHEBI:29035"/>
    </cofactor>
</comment>
<dbReference type="HAMAP" id="MF_00106">
    <property type="entry name" value="UxuA"/>
    <property type="match status" value="1"/>
</dbReference>
<keyword evidence="11" id="KW-1185">Reference proteome</keyword>
<evidence type="ECO:0000256" key="6">
    <source>
        <dbReference type="ARBA" id="ARBA00023004"/>
    </source>
</evidence>
<accession>A0A1V4IRE4</accession>
<evidence type="ECO:0000256" key="7">
    <source>
        <dbReference type="ARBA" id="ARBA00023211"/>
    </source>
</evidence>
<comment type="catalytic activity">
    <reaction evidence="1 9">
        <text>D-mannonate = 2-dehydro-3-deoxy-D-gluconate + H2O</text>
        <dbReference type="Rhea" id="RHEA:20097"/>
        <dbReference type="ChEBI" id="CHEBI:15377"/>
        <dbReference type="ChEBI" id="CHEBI:17767"/>
        <dbReference type="ChEBI" id="CHEBI:57990"/>
        <dbReference type="EC" id="4.2.1.8"/>
    </reaction>
</comment>
<dbReference type="PIRSF" id="PIRSF016049">
    <property type="entry name" value="Man_dehyd"/>
    <property type="match status" value="1"/>
</dbReference>
<comment type="similarity">
    <text evidence="4 9">Belongs to the mannonate dehydratase family.</text>
</comment>
<sequence>MKLSFRWYGADDAVKLQYIRQIPSMDSIVTAIYDVPVGEVWSNESILKLKAEVESVGLNFDVIESVPVHEDIKLGLPTRDKYIENYKENIKRLAKAGVKVICYNFMPVFDWTRTQLDKVLEDGSTALVYYKDQLEKMDPLTGELSLPGWDSSYTKNQLADLFEQYSKVDEEVLWSNLEYFLKQIIPVAEQNDIKMAIHPDDPPYNIFGLSRIITNEKNLDRFLKLVDSKYNGLTFCTGSLGSASFNDIVKMVDKYSAQGRIHFMHVRNVKLLEDGSFEESAHYSPCGSLDIVEIMKALHKNNFDGYLRPDHGRMIWGETGRPGYGLYDRALGAMYITGIWEALEKTNK</sequence>